<dbReference type="Proteomes" id="UP000198858">
    <property type="component" value="Chromosome I"/>
</dbReference>
<dbReference type="SUPFAM" id="SSF48452">
    <property type="entry name" value="TPR-like"/>
    <property type="match status" value="1"/>
</dbReference>
<accession>A0A1H1P2B2</accession>
<sequence>MKTIKIFIWIALIGFSTSCEITDANIDPDNPSAESVNAGAIYPGMIAQTHRNSVALGGRIAGIIIQHFDGLDAQQIAYDQYNIGESDSDDLWDFGLYGAGSMKDAYVIIQNNEGEISALAKLYMAANLGVATSAWGDIPYSDAFVGDQGNLNPTYDTQESVYMEIQSLLTEAIDEGVAAGIGEFAGAGSTDDIDWEGVAHALKARYYLHLTSVNGTTAAQNALTEIQQAFSSTTEQPDFVYSTPAQNANPWFLFDNDRPSTLGISQVLVDEMKSQNDPRLPFYTTDEVNFAGVEGLFWGQADSPTPLISYWEVKFIEAEAIVRTGGSDADALDALKEAVTANMEYIGVEGSEISSYVDALSLSGSEDDKIQTIINEKWVALYGNAPLESWVDFRRTGYPELTPSPDAVPNVNPSGIVPRRFLYPISERQANLENYNAAIQAQGGHLLDDDIWAFPNN</sequence>
<dbReference type="RefSeq" id="WP_089662280.1">
    <property type="nucleotide sequence ID" value="NZ_LT629745.1"/>
</dbReference>
<protein>
    <submittedName>
        <fullName evidence="1">Starch-binding associating with outer membrane</fullName>
    </submittedName>
</protein>
<dbReference type="Pfam" id="PF12771">
    <property type="entry name" value="SusD-like_2"/>
    <property type="match status" value="1"/>
</dbReference>
<dbReference type="AlphaFoldDB" id="A0A1H1P2B2"/>
<dbReference type="InterPro" id="IPR041662">
    <property type="entry name" value="SusD-like_2"/>
</dbReference>
<proteinExistence type="predicted"/>
<reference evidence="1 2" key="1">
    <citation type="submission" date="2016-10" db="EMBL/GenBank/DDBJ databases">
        <authorList>
            <person name="Varghese N."/>
            <person name="Submissions S."/>
        </authorList>
    </citation>
    <scope>NUCLEOTIDE SEQUENCE [LARGE SCALE GENOMIC DNA]</scope>
    <source>
        <strain evidence="1 2">Mar_2010_102</strain>
    </source>
</reference>
<evidence type="ECO:0000313" key="2">
    <source>
        <dbReference type="Proteomes" id="UP000198858"/>
    </source>
</evidence>
<dbReference type="EMBL" id="LT629745">
    <property type="protein sequence ID" value="SDS05344.1"/>
    <property type="molecule type" value="Genomic_DNA"/>
</dbReference>
<keyword evidence="2" id="KW-1185">Reference proteome</keyword>
<organism evidence="1 2">
    <name type="scientific">Christiangramia echinicola</name>
    <dbReference type="NCBI Taxonomy" id="279359"/>
    <lineage>
        <taxon>Bacteria</taxon>
        <taxon>Pseudomonadati</taxon>
        <taxon>Bacteroidota</taxon>
        <taxon>Flavobacteriia</taxon>
        <taxon>Flavobacteriales</taxon>
        <taxon>Flavobacteriaceae</taxon>
        <taxon>Christiangramia</taxon>
    </lineage>
</organism>
<gene>
    <name evidence="1" type="ORF">SAMN04488552_1953</name>
</gene>
<name>A0A1H1P2B2_9FLAO</name>
<dbReference type="STRING" id="1250231.SAMN04488552_1953"/>
<dbReference type="PROSITE" id="PS51257">
    <property type="entry name" value="PROKAR_LIPOPROTEIN"/>
    <property type="match status" value="1"/>
</dbReference>
<evidence type="ECO:0000313" key="1">
    <source>
        <dbReference type="EMBL" id="SDS05344.1"/>
    </source>
</evidence>
<dbReference type="Gene3D" id="1.25.40.390">
    <property type="match status" value="1"/>
</dbReference>
<dbReference type="InterPro" id="IPR011990">
    <property type="entry name" value="TPR-like_helical_dom_sf"/>
</dbReference>